<dbReference type="InterPro" id="IPR001343">
    <property type="entry name" value="Hemolysn_Ca-bd"/>
</dbReference>
<evidence type="ECO:0008006" key="3">
    <source>
        <dbReference type="Google" id="ProtNLM"/>
    </source>
</evidence>
<name>A0A365U7S7_9RHOB</name>
<keyword evidence="2" id="KW-1185">Reference proteome</keyword>
<proteinExistence type="predicted"/>
<accession>A0A365U7S7</accession>
<dbReference type="RefSeq" id="WP_420820917.1">
    <property type="nucleotide sequence ID" value="NZ_QNTQ01000010.1"/>
</dbReference>
<dbReference type="AlphaFoldDB" id="A0A365U7S7"/>
<evidence type="ECO:0000313" key="2">
    <source>
        <dbReference type="Proteomes" id="UP000253370"/>
    </source>
</evidence>
<dbReference type="GO" id="GO:0005509">
    <property type="term" value="F:calcium ion binding"/>
    <property type="evidence" value="ECO:0007669"/>
    <property type="project" value="InterPro"/>
</dbReference>
<comment type="caution">
    <text evidence="1">The sequence shown here is derived from an EMBL/GenBank/DDBJ whole genome shotgun (WGS) entry which is preliminary data.</text>
</comment>
<dbReference type="PRINTS" id="PR00313">
    <property type="entry name" value="CABNDNGRPT"/>
</dbReference>
<dbReference type="Proteomes" id="UP000253370">
    <property type="component" value="Unassembled WGS sequence"/>
</dbReference>
<dbReference type="Gene3D" id="2.150.10.10">
    <property type="entry name" value="Serralysin-like metalloprotease, C-terminal"/>
    <property type="match status" value="1"/>
</dbReference>
<feature type="non-terminal residue" evidence="1">
    <location>
        <position position="349"/>
    </location>
</feature>
<protein>
    <recommendedName>
        <fullName evidence="3">Hemolysin-type calcium-binding repeat-containing protein</fullName>
    </recommendedName>
</protein>
<gene>
    <name evidence="1" type="ORF">DRV85_12325</name>
</gene>
<reference evidence="1 2" key="1">
    <citation type="submission" date="2018-07" db="EMBL/GenBank/DDBJ databases">
        <title>Rhodosalinus sp. strain E84T genomic sequence and assembly.</title>
        <authorList>
            <person name="Liu Z.-W."/>
            <person name="Lu D.-C."/>
        </authorList>
    </citation>
    <scope>NUCLEOTIDE SEQUENCE [LARGE SCALE GENOMIC DNA]</scope>
    <source>
        <strain evidence="1 2">E84</strain>
    </source>
</reference>
<dbReference type="EMBL" id="QNTQ01000010">
    <property type="protein sequence ID" value="RBI84728.1"/>
    <property type="molecule type" value="Genomic_DNA"/>
</dbReference>
<evidence type="ECO:0000313" key="1">
    <source>
        <dbReference type="EMBL" id="RBI84728.1"/>
    </source>
</evidence>
<organism evidence="1 2">
    <name type="scientific">Rhodosalinus halophilus</name>
    <dbReference type="NCBI Taxonomy" id="2259333"/>
    <lineage>
        <taxon>Bacteria</taxon>
        <taxon>Pseudomonadati</taxon>
        <taxon>Pseudomonadota</taxon>
        <taxon>Alphaproteobacteria</taxon>
        <taxon>Rhodobacterales</taxon>
        <taxon>Paracoccaceae</taxon>
        <taxon>Rhodosalinus</taxon>
    </lineage>
</organism>
<sequence length="349" mass="35035">MAIISTLTNTSTPIAANVSGNVYLIGPDAIVTTTGDAVDGNNTSTSKRIVVQGSLIAEQDGIDLGSAGTGGFNQIHVTRTGYIFAESDGIEAEGGSNVVVNEGSIFAANDGMFILGDGNRITNYGDVTGTSDGIDVTGNFNILTNHGRLTGGDEGLEISGDGNRIVNYGAIVTSNDFVGNEAVEVSHNAGETSFLYNYGTIGGIGAYAGGQGADTIVNEGAITGEVRTNLGDDVIRNSGSIDGHVELSTGDDQLFNRGLIFGDVNLGGSNDLFDGRNGEIVGTVTGGLGDDTILGGTGDDTVNGGAGADILEGGAGVDTVSYVFDTTGVTVRLWNGTGAGGEAAGDVIS</sequence>
<dbReference type="InterPro" id="IPR011049">
    <property type="entry name" value="Serralysin-like_metalloprot_C"/>
</dbReference>
<dbReference type="Pfam" id="PF00353">
    <property type="entry name" value="HemolysinCabind"/>
    <property type="match status" value="1"/>
</dbReference>